<reference evidence="3 4" key="1">
    <citation type="journal article" date="2015" name="Environ. Microbiol.">
        <title>Metagenome sequence of Elaphomyces granulatus from sporocarp tissue reveals Ascomycota ectomycorrhizal fingerprints of genome expansion and a Proteobacteria-rich microbiome.</title>
        <authorList>
            <person name="Quandt C.A."/>
            <person name="Kohler A."/>
            <person name="Hesse C.N."/>
            <person name="Sharpton T.J."/>
            <person name="Martin F."/>
            <person name="Spatafora J.W."/>
        </authorList>
    </citation>
    <scope>NUCLEOTIDE SEQUENCE [LARGE SCALE GENOMIC DNA]</scope>
    <source>
        <strain evidence="3 4">OSC145934</strain>
    </source>
</reference>
<dbReference type="OrthoDB" id="1044435at2759"/>
<sequence>MGDHTFFFYGTLIAPQILYRVCYGSQNPESWQKGRLTMRPALLHGFRRHRVRGRDYPGILPVPSSAATSTSSDETTTTTTNGSSVPSASVHEDASVLGSLVSGLTDGDVRRLDHFEGSQYQKRQVRVRVLRSIAGSSQEEDLKDTLNAANAAQTHTTEEIEATAYVWISGREWLEDAEWDFETFKRDKMEWWVGADERDWP</sequence>
<dbReference type="EMBL" id="NPHW01003950">
    <property type="protein sequence ID" value="OXV08687.1"/>
    <property type="molecule type" value="Genomic_DNA"/>
</dbReference>
<feature type="region of interest" description="Disordered" evidence="2">
    <location>
        <begin position="54"/>
        <end position="90"/>
    </location>
</feature>
<dbReference type="AlphaFoldDB" id="A0A232LXZ5"/>
<name>A0A232LXZ5_9EURO</name>
<dbReference type="InterPro" id="IPR036568">
    <property type="entry name" value="GGCT-like_sf"/>
</dbReference>
<dbReference type="PANTHER" id="PTHR31544">
    <property type="entry name" value="AIG2-LIKE PROTEIN D"/>
    <property type="match status" value="1"/>
</dbReference>
<evidence type="ECO:0000256" key="1">
    <source>
        <dbReference type="ARBA" id="ARBA00008861"/>
    </source>
</evidence>
<dbReference type="InterPro" id="IPR013024">
    <property type="entry name" value="GGCT-like"/>
</dbReference>
<evidence type="ECO:0000256" key="2">
    <source>
        <dbReference type="SAM" id="MobiDB-lite"/>
    </source>
</evidence>
<comment type="similarity">
    <text evidence="1">Belongs to the gamma-glutamylcyclotransferase family.</text>
</comment>
<dbReference type="CDD" id="cd06661">
    <property type="entry name" value="GGCT_like"/>
    <property type="match status" value="1"/>
</dbReference>
<keyword evidence="4" id="KW-1185">Reference proteome</keyword>
<dbReference type="SUPFAM" id="SSF110857">
    <property type="entry name" value="Gamma-glutamyl cyclotransferase-like"/>
    <property type="match status" value="1"/>
</dbReference>
<feature type="compositionally biased region" description="Low complexity" evidence="2">
    <location>
        <begin position="64"/>
        <end position="87"/>
    </location>
</feature>
<proteinExistence type="inferred from homology"/>
<dbReference type="InterPro" id="IPR045038">
    <property type="entry name" value="AIG2-like"/>
</dbReference>
<evidence type="ECO:0000313" key="4">
    <source>
        <dbReference type="Proteomes" id="UP000243515"/>
    </source>
</evidence>
<accession>A0A232LXZ5</accession>
<dbReference type="PANTHER" id="PTHR31544:SF2">
    <property type="entry name" value="AIG2-LIKE PROTEIN D"/>
    <property type="match status" value="1"/>
</dbReference>
<evidence type="ECO:0000313" key="3">
    <source>
        <dbReference type="EMBL" id="OXV08687.1"/>
    </source>
</evidence>
<gene>
    <name evidence="3" type="ORF">Egran_03545</name>
</gene>
<comment type="caution">
    <text evidence="3">The sequence shown here is derived from an EMBL/GenBank/DDBJ whole genome shotgun (WGS) entry which is preliminary data.</text>
</comment>
<dbReference type="Proteomes" id="UP000243515">
    <property type="component" value="Unassembled WGS sequence"/>
</dbReference>
<protein>
    <submittedName>
        <fullName evidence="3">Uncharacterized protein</fullName>
    </submittedName>
</protein>
<dbReference type="Gene3D" id="3.10.490.10">
    <property type="entry name" value="Gamma-glutamyl cyclotransferase-like"/>
    <property type="match status" value="1"/>
</dbReference>
<organism evidence="3 4">
    <name type="scientific">Elaphomyces granulatus</name>
    <dbReference type="NCBI Taxonomy" id="519963"/>
    <lineage>
        <taxon>Eukaryota</taxon>
        <taxon>Fungi</taxon>
        <taxon>Dikarya</taxon>
        <taxon>Ascomycota</taxon>
        <taxon>Pezizomycotina</taxon>
        <taxon>Eurotiomycetes</taxon>
        <taxon>Eurotiomycetidae</taxon>
        <taxon>Eurotiales</taxon>
        <taxon>Elaphomycetaceae</taxon>
        <taxon>Elaphomyces</taxon>
    </lineage>
</organism>